<dbReference type="InterPro" id="IPR038696">
    <property type="entry name" value="IalB_sf"/>
</dbReference>
<gene>
    <name evidence="2" type="ORF">JQV55_10290</name>
</gene>
<reference evidence="2 3" key="1">
    <citation type="submission" date="2021-01" db="EMBL/GenBank/DDBJ databases">
        <title>Diatom-associated Roseobacters Show Island Model of Population Structure.</title>
        <authorList>
            <person name="Qu L."/>
            <person name="Feng X."/>
            <person name="Chen Y."/>
            <person name="Li L."/>
            <person name="Wang X."/>
            <person name="Hu Z."/>
            <person name="Wang H."/>
            <person name="Luo H."/>
        </authorList>
    </citation>
    <scope>NUCLEOTIDE SEQUENCE [LARGE SCALE GENOMIC DNA]</scope>
    <source>
        <strain evidence="2 3">TR60-84</strain>
    </source>
</reference>
<evidence type="ECO:0008006" key="4">
    <source>
        <dbReference type="Google" id="ProtNLM"/>
    </source>
</evidence>
<sequence>MGMMKNFGCAIGVAALLAPAAFAQQQSTNRVAAKTDWSVFVEDNPTECWGVSTPKETVNSRDGRVVAVNRGQTLLMVFYRPSAGAKGQVAFTGGYPFASGSTVTMDISGNSFELFTEGEWAWPATTDDDAKIITSMKRGANAVLSGQSGRGTKTKDTFSLLGFTAAVEDAAKRCGG</sequence>
<organism evidence="2 3">
    <name type="scientific">Sulfitobacter geojensis</name>
    <dbReference type="NCBI Taxonomy" id="1342299"/>
    <lineage>
        <taxon>Bacteria</taxon>
        <taxon>Pseudomonadati</taxon>
        <taxon>Pseudomonadota</taxon>
        <taxon>Alphaproteobacteria</taxon>
        <taxon>Rhodobacterales</taxon>
        <taxon>Roseobacteraceae</taxon>
        <taxon>Sulfitobacter</taxon>
    </lineage>
</organism>
<accession>A0AAE3B663</accession>
<feature type="chain" id="PRO_5042032831" description="Invasion associated locus B family protein" evidence="1">
    <location>
        <begin position="24"/>
        <end position="176"/>
    </location>
</feature>
<dbReference type="Gene3D" id="2.60.40.1880">
    <property type="entry name" value="Invasion associated locus B (IalB) protein"/>
    <property type="match status" value="1"/>
</dbReference>
<keyword evidence="1" id="KW-0732">Signal</keyword>
<protein>
    <recommendedName>
        <fullName evidence="4">Invasion associated locus B family protein</fullName>
    </recommendedName>
</protein>
<feature type="signal peptide" evidence="1">
    <location>
        <begin position="1"/>
        <end position="23"/>
    </location>
</feature>
<dbReference type="InterPro" id="IPR010642">
    <property type="entry name" value="Invasion_prot_B"/>
</dbReference>
<evidence type="ECO:0000313" key="2">
    <source>
        <dbReference type="EMBL" id="MBM1713952.1"/>
    </source>
</evidence>
<proteinExistence type="predicted"/>
<comment type="caution">
    <text evidence="2">The sequence shown here is derived from an EMBL/GenBank/DDBJ whole genome shotgun (WGS) entry which is preliminary data.</text>
</comment>
<dbReference type="Proteomes" id="UP000732193">
    <property type="component" value="Unassembled WGS sequence"/>
</dbReference>
<keyword evidence="3" id="KW-1185">Reference proteome</keyword>
<dbReference type="EMBL" id="JAFBRM010000002">
    <property type="protein sequence ID" value="MBM1713952.1"/>
    <property type="molecule type" value="Genomic_DNA"/>
</dbReference>
<dbReference type="Pfam" id="PF06776">
    <property type="entry name" value="IalB"/>
    <property type="match status" value="1"/>
</dbReference>
<evidence type="ECO:0000313" key="3">
    <source>
        <dbReference type="Proteomes" id="UP000732193"/>
    </source>
</evidence>
<evidence type="ECO:0000256" key="1">
    <source>
        <dbReference type="SAM" id="SignalP"/>
    </source>
</evidence>
<dbReference type="AlphaFoldDB" id="A0AAE3B663"/>
<name>A0AAE3B663_9RHOB</name>